<comment type="subcellular location">
    <subcellularLocation>
        <location evidence="1">Cell envelope</location>
    </subcellularLocation>
</comment>
<evidence type="ECO:0000256" key="3">
    <source>
        <dbReference type="ARBA" id="ARBA00023157"/>
    </source>
</evidence>
<dbReference type="InterPro" id="IPR013766">
    <property type="entry name" value="Thioredoxin_domain"/>
</dbReference>
<dbReference type="InterPro" id="IPR000866">
    <property type="entry name" value="AhpC/TSA"/>
</dbReference>
<dbReference type="GO" id="GO:0016209">
    <property type="term" value="F:antioxidant activity"/>
    <property type="evidence" value="ECO:0007669"/>
    <property type="project" value="InterPro"/>
</dbReference>
<dbReference type="AlphaFoldDB" id="A0A7V5RNX6"/>
<dbReference type="GO" id="GO:0017004">
    <property type="term" value="P:cytochrome complex assembly"/>
    <property type="evidence" value="ECO:0007669"/>
    <property type="project" value="UniProtKB-KW"/>
</dbReference>
<sequence>MKTIFLSLMMLWSLSPAQESEKTTLKVGDPAPAFSLPDMNNNYVFLKDYSGVKLRKPWKNKVHHVVVISFFATWCGPCKKEIPHLNKLQAEFKGQAVKFFLIDVGETKEKVGSFLKTFRVDMPILLDRFKQTSGKYDANSLPRLVVIDKKGIVRKINRGFKDGAQFEKELSDLISKLLAG</sequence>
<keyword evidence="2" id="KW-0201">Cytochrome c-type biogenesis</keyword>
<protein>
    <submittedName>
        <fullName evidence="6">TlpA family protein disulfide reductase</fullName>
    </submittedName>
</protein>
<dbReference type="InterPro" id="IPR050553">
    <property type="entry name" value="Thioredoxin_ResA/DsbE_sf"/>
</dbReference>
<accession>A0A7V5RNX6</accession>
<dbReference type="InterPro" id="IPR036249">
    <property type="entry name" value="Thioredoxin-like_sf"/>
</dbReference>
<dbReference type="Proteomes" id="UP000885771">
    <property type="component" value="Unassembled WGS sequence"/>
</dbReference>
<dbReference type="GO" id="GO:0030313">
    <property type="term" value="C:cell envelope"/>
    <property type="evidence" value="ECO:0007669"/>
    <property type="project" value="UniProtKB-SubCell"/>
</dbReference>
<dbReference type="PROSITE" id="PS00194">
    <property type="entry name" value="THIOREDOXIN_1"/>
    <property type="match status" value="1"/>
</dbReference>
<dbReference type="Pfam" id="PF00578">
    <property type="entry name" value="AhpC-TSA"/>
    <property type="match status" value="1"/>
</dbReference>
<dbReference type="EMBL" id="DRLI01000138">
    <property type="protein sequence ID" value="HHM02076.1"/>
    <property type="molecule type" value="Genomic_DNA"/>
</dbReference>
<dbReference type="InterPro" id="IPR017937">
    <property type="entry name" value="Thioredoxin_CS"/>
</dbReference>
<keyword evidence="3" id="KW-1015">Disulfide bond</keyword>
<evidence type="ECO:0000259" key="5">
    <source>
        <dbReference type="PROSITE" id="PS51352"/>
    </source>
</evidence>
<feature type="domain" description="Thioredoxin" evidence="5">
    <location>
        <begin position="25"/>
        <end position="179"/>
    </location>
</feature>
<evidence type="ECO:0000256" key="1">
    <source>
        <dbReference type="ARBA" id="ARBA00004196"/>
    </source>
</evidence>
<gene>
    <name evidence="6" type="ORF">ENJ15_03620</name>
</gene>
<dbReference type="PROSITE" id="PS51352">
    <property type="entry name" value="THIOREDOXIN_2"/>
    <property type="match status" value="1"/>
</dbReference>
<comment type="caution">
    <text evidence="6">The sequence shown here is derived from an EMBL/GenBank/DDBJ whole genome shotgun (WGS) entry which is preliminary data.</text>
</comment>
<evidence type="ECO:0000313" key="6">
    <source>
        <dbReference type="EMBL" id="HHM02076.1"/>
    </source>
</evidence>
<reference evidence="6" key="1">
    <citation type="journal article" date="2020" name="mSystems">
        <title>Genome- and Community-Level Interaction Insights into Carbon Utilization and Element Cycling Functions of Hydrothermarchaeota in Hydrothermal Sediment.</title>
        <authorList>
            <person name="Zhou Z."/>
            <person name="Liu Y."/>
            <person name="Xu W."/>
            <person name="Pan J."/>
            <person name="Luo Z.H."/>
            <person name="Li M."/>
        </authorList>
    </citation>
    <scope>NUCLEOTIDE SEQUENCE [LARGE SCALE GENOMIC DNA]</scope>
    <source>
        <strain evidence="6">HyVt-460</strain>
    </source>
</reference>
<dbReference type="PANTHER" id="PTHR42852">
    <property type="entry name" value="THIOL:DISULFIDE INTERCHANGE PROTEIN DSBE"/>
    <property type="match status" value="1"/>
</dbReference>
<keyword evidence="4" id="KW-0676">Redox-active center</keyword>
<proteinExistence type="predicted"/>
<dbReference type="Gene3D" id="3.40.30.10">
    <property type="entry name" value="Glutaredoxin"/>
    <property type="match status" value="1"/>
</dbReference>
<name>A0A7V5RNX6_CALAY</name>
<dbReference type="PANTHER" id="PTHR42852:SF6">
    <property type="entry name" value="THIOL:DISULFIDE INTERCHANGE PROTEIN DSBE"/>
    <property type="match status" value="1"/>
</dbReference>
<organism evidence="6">
    <name type="scientific">Caldithrix abyssi</name>
    <dbReference type="NCBI Taxonomy" id="187145"/>
    <lineage>
        <taxon>Bacteria</taxon>
        <taxon>Pseudomonadati</taxon>
        <taxon>Calditrichota</taxon>
        <taxon>Calditrichia</taxon>
        <taxon>Calditrichales</taxon>
        <taxon>Calditrichaceae</taxon>
        <taxon>Caldithrix</taxon>
    </lineage>
</organism>
<dbReference type="SUPFAM" id="SSF52833">
    <property type="entry name" value="Thioredoxin-like"/>
    <property type="match status" value="1"/>
</dbReference>
<evidence type="ECO:0000256" key="2">
    <source>
        <dbReference type="ARBA" id="ARBA00022748"/>
    </source>
</evidence>
<evidence type="ECO:0000256" key="4">
    <source>
        <dbReference type="ARBA" id="ARBA00023284"/>
    </source>
</evidence>
<dbReference type="CDD" id="cd02966">
    <property type="entry name" value="TlpA_like_family"/>
    <property type="match status" value="1"/>
</dbReference>
<dbReference type="GO" id="GO:0016491">
    <property type="term" value="F:oxidoreductase activity"/>
    <property type="evidence" value="ECO:0007669"/>
    <property type="project" value="InterPro"/>
</dbReference>